<dbReference type="AlphaFoldDB" id="A0A1A8WW84"/>
<accession>A0A1A8WW84</accession>
<reference evidence="2" key="1">
    <citation type="submission" date="2016-05" db="EMBL/GenBank/DDBJ databases">
        <authorList>
            <person name="Naeem Raeece"/>
        </authorList>
    </citation>
    <scope>NUCLEOTIDE SEQUENCE [LARGE SCALE GENOMIC DNA]</scope>
</reference>
<sequence length="319" mass="37718">MERGRFNKNTLPSNEYKIKLCENYDIPKLEDSALYVSEYEDCEASVNKFYTNFITNHGNLKMECKENGPKCCRDVNYYIDLVTGIIKESKLEDSDKNKLIVYVETHLEPTVRAKNIYACERERDLDSIRKRCILQHLYDLKEDDNFISSFAQDYKNYLGEKWKNILSYTNENLDKLYIKIENNSMGIIENYEHFLGSSDYICYNNLDKLNEEEITFSRDFDSFINSISLDRISPNDDKHICYNKRYVDMLKYKALNIQKINNHLFIGIALLGYSPLGSWFRRCTKKKIEVDENANEELPELYENSENIGRYITYPSMSH</sequence>
<protein>
    <submittedName>
        <fullName evidence="1">PIR Superfamily Protein</fullName>
    </submittedName>
</protein>
<name>A0A1A8WW84_PLAOA</name>
<proteinExistence type="predicted"/>
<organism evidence="1 2">
    <name type="scientific">Plasmodium ovale curtisi</name>
    <dbReference type="NCBI Taxonomy" id="864141"/>
    <lineage>
        <taxon>Eukaryota</taxon>
        <taxon>Sar</taxon>
        <taxon>Alveolata</taxon>
        <taxon>Apicomplexa</taxon>
        <taxon>Aconoidasida</taxon>
        <taxon>Haemosporida</taxon>
        <taxon>Plasmodiidae</taxon>
        <taxon>Plasmodium</taxon>
        <taxon>Plasmodium (Plasmodium)</taxon>
    </lineage>
</organism>
<evidence type="ECO:0000313" key="1">
    <source>
        <dbReference type="EMBL" id="SBS95581.1"/>
    </source>
</evidence>
<gene>
    <name evidence="1" type="ORF">POVCU2_0096920</name>
</gene>
<dbReference type="Proteomes" id="UP000078560">
    <property type="component" value="Unassembled WGS sequence"/>
</dbReference>
<evidence type="ECO:0000313" key="2">
    <source>
        <dbReference type="Proteomes" id="UP000078560"/>
    </source>
</evidence>
<dbReference type="EMBL" id="FLQU01002097">
    <property type="protein sequence ID" value="SBS95581.1"/>
    <property type="molecule type" value="Genomic_DNA"/>
</dbReference>